<evidence type="ECO:0000256" key="1">
    <source>
        <dbReference type="SAM" id="SignalP"/>
    </source>
</evidence>
<feature type="domain" description="FAST kinase leucine-rich" evidence="2">
    <location>
        <begin position="199"/>
        <end position="267"/>
    </location>
</feature>
<dbReference type="EMBL" id="WIXP02000008">
    <property type="protein sequence ID" value="KAF6206514.1"/>
    <property type="molecule type" value="Genomic_DNA"/>
</dbReference>
<proteinExistence type="predicted"/>
<comment type="caution">
    <text evidence="3">The sequence shown here is derived from an EMBL/GenBank/DDBJ whole genome shotgun (WGS) entry which is preliminary data.</text>
</comment>
<name>A0A8S9XDA7_APOLU</name>
<dbReference type="InterPro" id="IPR016024">
    <property type="entry name" value="ARM-type_fold"/>
</dbReference>
<sequence>MPKLLYAMLKIVTTLAEWSVNGQADMTKYETDSRFVSLCQMLGKTSKRPSTFTPSPNKTGDLSLVLGVTGDDEAAKLISSITLPQMIKVMLSLAFKKRRSVPLLRALSYHISSSSTVLDIKQAADIMYALASLNFPDEVLLEKACCDLLESISKCQKTSVIGSISTSLGLLKYKDENLLDALVEWTIKNSQTVRFQDLMSLLLTLASVNHSPRSMEHFLKVVSPLLNVKETPSCNAWLDIVWSLSAVDNVQAEHLQSVLNPDFVEKLNSLSASSSNFAWKKKLLNINGVAKHTQGYKGPFLDESTCMLSPRTDKR</sequence>
<reference evidence="3" key="1">
    <citation type="journal article" date="2021" name="Mol. Ecol. Resour.">
        <title>Apolygus lucorum genome provides insights into omnivorousness and mesophyll feeding.</title>
        <authorList>
            <person name="Liu Y."/>
            <person name="Liu H."/>
            <person name="Wang H."/>
            <person name="Huang T."/>
            <person name="Liu B."/>
            <person name="Yang B."/>
            <person name="Yin L."/>
            <person name="Li B."/>
            <person name="Zhang Y."/>
            <person name="Zhang S."/>
            <person name="Jiang F."/>
            <person name="Zhang X."/>
            <person name="Ren Y."/>
            <person name="Wang B."/>
            <person name="Wang S."/>
            <person name="Lu Y."/>
            <person name="Wu K."/>
            <person name="Fan W."/>
            <person name="Wang G."/>
        </authorList>
    </citation>
    <scope>NUCLEOTIDE SEQUENCE</scope>
    <source>
        <strain evidence="3">12Hb</strain>
    </source>
</reference>
<organism evidence="3 4">
    <name type="scientific">Apolygus lucorum</name>
    <name type="common">Small green plant bug</name>
    <name type="synonym">Lygocoris lucorum</name>
    <dbReference type="NCBI Taxonomy" id="248454"/>
    <lineage>
        <taxon>Eukaryota</taxon>
        <taxon>Metazoa</taxon>
        <taxon>Ecdysozoa</taxon>
        <taxon>Arthropoda</taxon>
        <taxon>Hexapoda</taxon>
        <taxon>Insecta</taxon>
        <taxon>Pterygota</taxon>
        <taxon>Neoptera</taxon>
        <taxon>Paraneoptera</taxon>
        <taxon>Hemiptera</taxon>
        <taxon>Heteroptera</taxon>
        <taxon>Panheteroptera</taxon>
        <taxon>Cimicomorpha</taxon>
        <taxon>Miridae</taxon>
        <taxon>Mirini</taxon>
        <taxon>Apolygus</taxon>
    </lineage>
</organism>
<protein>
    <recommendedName>
        <fullName evidence="2">FAST kinase leucine-rich domain-containing protein</fullName>
    </recommendedName>
</protein>
<evidence type="ECO:0000259" key="2">
    <source>
        <dbReference type="Pfam" id="PF06743"/>
    </source>
</evidence>
<evidence type="ECO:0000313" key="3">
    <source>
        <dbReference type="EMBL" id="KAF6206514.1"/>
    </source>
</evidence>
<evidence type="ECO:0000313" key="4">
    <source>
        <dbReference type="Proteomes" id="UP000466442"/>
    </source>
</evidence>
<dbReference type="GO" id="GO:0044528">
    <property type="term" value="P:regulation of mitochondrial mRNA stability"/>
    <property type="evidence" value="ECO:0007669"/>
    <property type="project" value="InterPro"/>
</dbReference>
<dbReference type="Proteomes" id="UP000466442">
    <property type="component" value="Unassembled WGS sequence"/>
</dbReference>
<dbReference type="OrthoDB" id="6501018at2759"/>
<dbReference type="SUPFAM" id="SSF48371">
    <property type="entry name" value="ARM repeat"/>
    <property type="match status" value="1"/>
</dbReference>
<keyword evidence="1" id="KW-0732">Signal</keyword>
<keyword evidence="4" id="KW-1185">Reference proteome</keyword>
<gene>
    <name evidence="3" type="ORF">GE061_017747</name>
</gene>
<dbReference type="AlphaFoldDB" id="A0A8S9XDA7"/>
<dbReference type="Pfam" id="PF06743">
    <property type="entry name" value="FAST_1"/>
    <property type="match status" value="1"/>
</dbReference>
<dbReference type="InterPro" id="IPR010622">
    <property type="entry name" value="FAST_Leu-rich"/>
</dbReference>
<feature type="signal peptide" evidence="1">
    <location>
        <begin position="1"/>
        <end position="16"/>
    </location>
</feature>
<feature type="chain" id="PRO_5035931877" description="FAST kinase leucine-rich domain-containing protein" evidence="1">
    <location>
        <begin position="17"/>
        <end position="315"/>
    </location>
</feature>
<accession>A0A8S9XDA7</accession>